<dbReference type="InterPro" id="IPR011009">
    <property type="entry name" value="Kinase-like_dom_sf"/>
</dbReference>
<dbReference type="EMBL" id="CP092362">
    <property type="protein sequence ID" value="ULN41957.1"/>
    <property type="molecule type" value="Genomic_DNA"/>
</dbReference>
<dbReference type="SUPFAM" id="SSF56112">
    <property type="entry name" value="Protein kinase-like (PK-like)"/>
    <property type="match status" value="1"/>
</dbReference>
<feature type="binding site" evidence="1">
    <location>
        <position position="283"/>
    </location>
    <ligand>
        <name>Mg(2+)</name>
        <dbReference type="ChEBI" id="CHEBI:18420"/>
        <label>2</label>
    </ligand>
</feature>
<dbReference type="Gene3D" id="3.90.1200.10">
    <property type="match status" value="1"/>
</dbReference>
<comment type="similarity">
    <text evidence="1">Belongs to the actinobacterial glucosamine kinase family.</text>
</comment>
<evidence type="ECO:0000313" key="3">
    <source>
        <dbReference type="Proteomes" id="UP001055337"/>
    </source>
</evidence>
<feature type="short sequence motif" description="Substrate specificity determinant motif" evidence="1">
    <location>
        <begin position="370"/>
        <end position="385"/>
    </location>
</feature>
<accession>A0ABY3TSP6</accession>
<dbReference type="EC" id="2.7.1.8" evidence="1"/>
<comment type="cofactor">
    <cofactor evidence="1">
        <name>Mg(2+)</name>
        <dbReference type="ChEBI" id="CHEBI:18420"/>
    </cofactor>
    <text evidence="1">Binds 2 Mg(2+) ions per subunit.</text>
</comment>
<protein>
    <recommendedName>
        <fullName evidence="1">Glucosamine kinase</fullName>
        <shortName evidence="1">GlcN kinase</shortName>
        <shortName evidence="1">GlcNK</shortName>
        <ecNumber evidence="1">2.7.1.8</ecNumber>
    </recommendedName>
</protein>
<reference evidence="2" key="1">
    <citation type="submission" date="2022-08" db="EMBL/GenBank/DDBJ databases">
        <title>Whole genome sequencing of non-tuberculosis mycobacteria type-strains.</title>
        <authorList>
            <person name="Igarashi Y."/>
            <person name="Osugi A."/>
            <person name="Mitarai S."/>
        </authorList>
    </citation>
    <scope>NUCLEOTIDE SEQUENCE</scope>
    <source>
        <strain evidence="2">JCM 16369</strain>
    </source>
</reference>
<feature type="binding site" evidence="1">
    <location>
        <position position="285"/>
    </location>
    <ligand>
        <name>Mg(2+)</name>
        <dbReference type="ChEBI" id="CHEBI:18420"/>
        <label>2</label>
    </ligand>
</feature>
<keyword evidence="1" id="KW-0479">Metal-binding</keyword>
<dbReference type="HAMAP" id="MF_02218">
    <property type="entry name" value="GlcN_kinase"/>
    <property type="match status" value="1"/>
</dbReference>
<feature type="binding site" evidence="1">
    <location>
        <position position="283"/>
    </location>
    <ligand>
        <name>Mg(2+)</name>
        <dbReference type="ChEBI" id="CHEBI:18420"/>
        <label>1</label>
    </ligand>
</feature>
<proteinExistence type="inferred from homology"/>
<dbReference type="RefSeq" id="WP_240178450.1">
    <property type="nucleotide sequence ID" value="NZ_CP092362.2"/>
</dbReference>
<dbReference type="NCBIfam" id="NF041273">
    <property type="entry name" value="GlcN_kinase"/>
    <property type="match status" value="1"/>
</dbReference>
<keyword evidence="3" id="KW-1185">Reference proteome</keyword>
<name>A0ABY3TSP6_9MYCO</name>
<sequence length="405" mass="43020">MVRELDSLDLVAGKRLSVVRTDDGLTAQPQVRELDGSWRRARPGDGVAEALLALLAAAPELSTVGSFTVRAWSAPVATGERAVAVDQTNESVIVGDAAVVKWAAHLAAGPHPAPRRLEILRANGFRFMPCPLGMVTWRPKNGAETLVVGVDSYLPGAVDGWTWAVDLIAAAAGTPDASDGEVAAAASAVGVVIAELHAALAVTVSTASSADAERWRATASATLEEARALGDPTVADLLEQRRDLIDELLSGIGAMAGTPVIEGHGDLHVGQVLHHRGGYAVIDFDGNPVLPVTERALPIPAVLDVAGLAQSLSHAAIVARRHHRVDEAALLRVERTAREHFTQSYATHLAELGHDELYDPAYLRGFRLQQVLREIVYAAHHLPRWMYVPEAALPMLLDEGAAGER</sequence>
<keyword evidence="1" id="KW-0067">ATP-binding</keyword>
<keyword evidence="1" id="KW-0808">Transferase</keyword>
<keyword evidence="1" id="KW-0418">Kinase</keyword>
<keyword evidence="1" id="KW-0547">Nucleotide-binding</keyword>
<feature type="binding site" evidence="1">
    <location>
        <position position="271"/>
    </location>
    <ligand>
        <name>Mg(2+)</name>
        <dbReference type="ChEBI" id="CHEBI:18420"/>
        <label>1</label>
    </ligand>
</feature>
<comment type="function">
    <text evidence="1">Catalyzes the ATP-dependent phosphorylation of D-glucosamine (GlcN) to D-glucosamine 6-phosphate. May be involved in the phosphorylation of acquired extracellular GlcN derived from the hydrolysis of chitosan, i.e., in the incorporation of exogenous GlcN into the bacterial GlcNAc metabolism.</text>
</comment>
<gene>
    <name evidence="2" type="ORF">MI149_02110</name>
</gene>
<evidence type="ECO:0000313" key="2">
    <source>
        <dbReference type="EMBL" id="ULN41957.1"/>
    </source>
</evidence>
<dbReference type="Proteomes" id="UP001055337">
    <property type="component" value="Chromosome"/>
</dbReference>
<keyword evidence="1" id="KW-0460">Magnesium</keyword>
<dbReference type="InterPro" id="IPR053634">
    <property type="entry name" value="Actino_Glucosamine_Kinase"/>
</dbReference>
<comment type="subunit">
    <text evidence="1">Monomer.</text>
</comment>
<feature type="binding site" evidence="1">
    <location>
        <begin position="152"/>
        <end position="154"/>
    </location>
    <ligand>
        <name>ATP</name>
        <dbReference type="ChEBI" id="CHEBI:30616"/>
    </ligand>
</feature>
<feature type="binding site" evidence="1">
    <location>
        <position position="101"/>
    </location>
    <ligand>
        <name>ATP</name>
        <dbReference type="ChEBI" id="CHEBI:30616"/>
    </ligand>
</feature>
<organism evidence="2 3">
    <name type="scientific">Mycolicibacterium crocinum</name>
    <dbReference type="NCBI Taxonomy" id="388459"/>
    <lineage>
        <taxon>Bacteria</taxon>
        <taxon>Bacillati</taxon>
        <taxon>Actinomycetota</taxon>
        <taxon>Actinomycetes</taxon>
        <taxon>Mycobacteriales</taxon>
        <taxon>Mycobacteriaceae</taxon>
        <taxon>Mycolicibacterium</taxon>
    </lineage>
</organism>
<evidence type="ECO:0000256" key="1">
    <source>
        <dbReference type="HAMAP-Rule" id="MF_02218"/>
    </source>
</evidence>
<comment type="catalytic activity">
    <reaction evidence="1">
        <text>D-glucosamine + ATP = D-glucosamine 6-phosphate + ADP + H(+)</text>
        <dbReference type="Rhea" id="RHEA:10948"/>
        <dbReference type="ChEBI" id="CHEBI:15378"/>
        <dbReference type="ChEBI" id="CHEBI:30616"/>
        <dbReference type="ChEBI" id="CHEBI:58723"/>
        <dbReference type="ChEBI" id="CHEBI:58725"/>
        <dbReference type="ChEBI" id="CHEBI:456216"/>
        <dbReference type="EC" id="2.7.1.8"/>
    </reaction>
</comment>
<dbReference type="InterPro" id="IPR043674">
    <property type="entry name" value="GlcN_kinase"/>
</dbReference>
<feature type="binding site" evidence="1">
    <location>
        <position position="374"/>
    </location>
    <ligand>
        <name>D-glucosamine</name>
        <dbReference type="ChEBI" id="CHEBI:58723"/>
    </ligand>
</feature>
<keyword evidence="1" id="KW-0119">Carbohydrate metabolism</keyword>
<feature type="binding site" evidence="1">
    <location>
        <position position="159"/>
    </location>
    <ligand>
        <name>ATP</name>
        <dbReference type="ChEBI" id="CHEBI:30616"/>
    </ligand>
</feature>
<feature type="binding site" evidence="1">
    <location>
        <position position="266"/>
    </location>
    <ligand>
        <name>D-glucosamine</name>
        <dbReference type="ChEBI" id="CHEBI:58723"/>
    </ligand>
</feature>